<protein>
    <recommendedName>
        <fullName evidence="4 8">Sucrose-6-phosphate hydrolase</fullName>
        <ecNumber evidence="3 8">3.2.1.26</ecNumber>
    </recommendedName>
    <alternativeName>
        <fullName evidence="7 9">Invertase</fullName>
    </alternativeName>
</protein>
<dbReference type="InterPro" id="IPR006232">
    <property type="entry name" value="Suc6P_hydrolase"/>
</dbReference>
<dbReference type="EC" id="3.2.1.26" evidence="3 8"/>
<dbReference type="InterPro" id="IPR001362">
    <property type="entry name" value="Glyco_hydro_32"/>
</dbReference>
<dbReference type="AlphaFoldDB" id="A0A0R2CAB6"/>
<evidence type="ECO:0000256" key="7">
    <source>
        <dbReference type="ARBA" id="ARBA00033367"/>
    </source>
</evidence>
<name>A0A0R2CAB6_9LACO</name>
<evidence type="ECO:0000259" key="10">
    <source>
        <dbReference type="Pfam" id="PF00251"/>
    </source>
</evidence>
<comment type="subcellular location">
    <subcellularLocation>
        <location evidence="9">Cytoplasm</location>
    </subcellularLocation>
</comment>
<dbReference type="Proteomes" id="UP000051576">
    <property type="component" value="Unassembled WGS sequence"/>
</dbReference>
<dbReference type="Pfam" id="PF08244">
    <property type="entry name" value="Glyco_hydro_32C"/>
    <property type="match status" value="1"/>
</dbReference>
<evidence type="ECO:0000313" key="13">
    <source>
        <dbReference type="Proteomes" id="UP000051576"/>
    </source>
</evidence>
<dbReference type="NCBIfam" id="TIGR01322">
    <property type="entry name" value="scrB_fam"/>
    <property type="match status" value="1"/>
</dbReference>
<sequence length="488" mass="55687">METNLEKARNYVKNHQKNFNPRFRLNYHLMAPLGWMNDPNGLIYFRGQYHAFYQFHPYSKDWGPMHWGHATSPDMVHWQNQPVALAPGEKFDQGGCYSGSAVDYHDQLALIYTGHVFDDPQNNDPFSPDFRQMQNLAISQDGINFTKFADNPIIPLPPQDNDRNFRDPKVWFQNGTWNLIVGSSANNVGRTLIYRSPDLKHWKYFGVLATSTGELGSMWECPDFFALDGYAVQTFSPVGIKAQGDKYQNVFQTGALVGKYDYQNNKFNHGTFNELDNGHDFYAVQTFQAADGRRIAIGWMNMWQTPMPEKLDNWAGAFTLPRELRVANGQVTMQPIKELKGLRQAVLLNKDNFQLENQQGLLTLAGNSAEILLKIALLQQPAASKIGFKLTDQKQKPVLSFIYDRSEGKLILNRYQKDGVRKAAVTDLTELNLQIFVDKSSVEIFINHGQRTFTSRIFPTSDLNLALIGQDQAKIDQLQVYRLAQVVE</sequence>
<dbReference type="InterPro" id="IPR051214">
    <property type="entry name" value="GH32_Enzymes"/>
</dbReference>
<dbReference type="GO" id="GO:0005985">
    <property type="term" value="P:sucrose metabolic process"/>
    <property type="evidence" value="ECO:0007669"/>
    <property type="project" value="UniProtKB-UniPathway"/>
</dbReference>
<evidence type="ECO:0000256" key="5">
    <source>
        <dbReference type="ARBA" id="ARBA00022801"/>
    </source>
</evidence>
<evidence type="ECO:0000256" key="8">
    <source>
        <dbReference type="RuleBase" id="RU362110"/>
    </source>
</evidence>
<accession>A0A0R2CAB6</accession>
<dbReference type="EMBL" id="AYYX01000026">
    <property type="protein sequence ID" value="KRM88664.1"/>
    <property type="molecule type" value="Genomic_DNA"/>
</dbReference>
<evidence type="ECO:0000256" key="6">
    <source>
        <dbReference type="ARBA" id="ARBA00023295"/>
    </source>
</evidence>
<dbReference type="SUPFAM" id="SSF75005">
    <property type="entry name" value="Arabinanase/levansucrase/invertase"/>
    <property type="match status" value="1"/>
</dbReference>
<dbReference type="Gene3D" id="2.60.120.560">
    <property type="entry name" value="Exo-inulinase, domain 1"/>
    <property type="match status" value="1"/>
</dbReference>
<comment type="catalytic activity">
    <reaction evidence="8">
        <text>Hydrolysis of terminal non-reducing beta-D-fructofuranoside residues in beta-D-fructofuranosides.</text>
        <dbReference type="EC" id="3.2.1.26"/>
    </reaction>
</comment>
<organism evidence="12 13">
    <name type="scientific">Liquorilactobacillus vini DSM 20605</name>
    <dbReference type="NCBI Taxonomy" id="1133569"/>
    <lineage>
        <taxon>Bacteria</taxon>
        <taxon>Bacillati</taxon>
        <taxon>Bacillota</taxon>
        <taxon>Bacilli</taxon>
        <taxon>Lactobacillales</taxon>
        <taxon>Lactobacillaceae</taxon>
        <taxon>Liquorilactobacillus</taxon>
    </lineage>
</organism>
<keyword evidence="9" id="KW-0119">Carbohydrate metabolism</keyword>
<evidence type="ECO:0000256" key="1">
    <source>
        <dbReference type="ARBA" id="ARBA00004914"/>
    </source>
</evidence>
<comment type="function">
    <text evidence="9">Enables the bacterium to metabolize sucrose as a sole carbon source.</text>
</comment>
<dbReference type="UniPathway" id="UPA00238"/>
<dbReference type="OrthoDB" id="9759709at2"/>
<dbReference type="GO" id="GO:0004564">
    <property type="term" value="F:beta-fructofuranosidase activity"/>
    <property type="evidence" value="ECO:0007669"/>
    <property type="project" value="UniProtKB-EC"/>
</dbReference>
<proteinExistence type="inferred from homology"/>
<evidence type="ECO:0000256" key="3">
    <source>
        <dbReference type="ARBA" id="ARBA00012758"/>
    </source>
</evidence>
<evidence type="ECO:0000313" key="12">
    <source>
        <dbReference type="EMBL" id="KRM88664.1"/>
    </source>
</evidence>
<dbReference type="InterPro" id="IPR023296">
    <property type="entry name" value="Glyco_hydro_beta-prop_sf"/>
</dbReference>
<dbReference type="CDD" id="cd08996">
    <property type="entry name" value="GH32_FFase"/>
    <property type="match status" value="1"/>
</dbReference>
<dbReference type="SUPFAM" id="SSF49899">
    <property type="entry name" value="Concanavalin A-like lectins/glucanases"/>
    <property type="match status" value="1"/>
</dbReference>
<dbReference type="STRING" id="1133569.FD21_GL000978"/>
<evidence type="ECO:0000256" key="2">
    <source>
        <dbReference type="ARBA" id="ARBA00009902"/>
    </source>
</evidence>
<keyword evidence="13" id="KW-1185">Reference proteome</keyword>
<keyword evidence="6 8" id="KW-0326">Glycosidase</keyword>
<dbReference type="Pfam" id="PF00251">
    <property type="entry name" value="Glyco_hydro_32N"/>
    <property type="match status" value="1"/>
</dbReference>
<comment type="caution">
    <text evidence="12">The sequence shown here is derived from an EMBL/GenBank/DDBJ whole genome shotgun (WGS) entry which is preliminary data.</text>
</comment>
<feature type="domain" description="Glycosyl hydrolase family 32 N-terminal" evidence="10">
    <location>
        <begin position="28"/>
        <end position="335"/>
    </location>
</feature>
<dbReference type="InterPro" id="IPR013189">
    <property type="entry name" value="Glyco_hydro_32_C"/>
</dbReference>
<comment type="similarity">
    <text evidence="2 8">Belongs to the glycosyl hydrolase 32 family.</text>
</comment>
<dbReference type="Gene3D" id="2.115.10.20">
    <property type="entry name" value="Glycosyl hydrolase domain, family 43"/>
    <property type="match status" value="1"/>
</dbReference>
<reference evidence="12 13" key="1">
    <citation type="journal article" date="2015" name="Genome Announc.">
        <title>Expanding the biotechnology potential of lactobacilli through comparative genomics of 213 strains and associated genera.</title>
        <authorList>
            <person name="Sun Z."/>
            <person name="Harris H.M."/>
            <person name="McCann A."/>
            <person name="Guo C."/>
            <person name="Argimon S."/>
            <person name="Zhang W."/>
            <person name="Yang X."/>
            <person name="Jeffery I.B."/>
            <person name="Cooney J.C."/>
            <person name="Kagawa T.F."/>
            <person name="Liu W."/>
            <person name="Song Y."/>
            <person name="Salvetti E."/>
            <person name="Wrobel A."/>
            <person name="Rasinkangas P."/>
            <person name="Parkhill J."/>
            <person name="Rea M.C."/>
            <person name="O'Sullivan O."/>
            <person name="Ritari J."/>
            <person name="Douillard F.P."/>
            <person name="Paul Ross R."/>
            <person name="Yang R."/>
            <person name="Briner A.E."/>
            <person name="Felis G.E."/>
            <person name="de Vos W.M."/>
            <person name="Barrangou R."/>
            <person name="Klaenhammer T.R."/>
            <person name="Caufield P.W."/>
            <person name="Cui Y."/>
            <person name="Zhang H."/>
            <person name="O'Toole P.W."/>
        </authorList>
    </citation>
    <scope>NUCLEOTIDE SEQUENCE [LARGE SCALE GENOMIC DNA]</scope>
    <source>
        <strain evidence="12 13">DSM 20605</strain>
    </source>
</reference>
<keyword evidence="9" id="KW-0963">Cytoplasm</keyword>
<dbReference type="GO" id="GO:0005737">
    <property type="term" value="C:cytoplasm"/>
    <property type="evidence" value="ECO:0007669"/>
    <property type="project" value="UniProtKB-SubCell"/>
</dbReference>
<dbReference type="PANTHER" id="PTHR43101">
    <property type="entry name" value="BETA-FRUCTOSIDASE"/>
    <property type="match status" value="1"/>
</dbReference>
<dbReference type="PANTHER" id="PTHR43101:SF1">
    <property type="entry name" value="BETA-FRUCTOSIDASE"/>
    <property type="match status" value="1"/>
</dbReference>
<dbReference type="eggNOG" id="COG1621">
    <property type="taxonomic scope" value="Bacteria"/>
</dbReference>
<gene>
    <name evidence="12" type="ORF">FD21_GL000978</name>
</gene>
<dbReference type="RefSeq" id="WP_010580804.1">
    <property type="nucleotide sequence ID" value="NZ_AHYZ01000125.1"/>
</dbReference>
<dbReference type="SMART" id="SM00640">
    <property type="entry name" value="Glyco_32"/>
    <property type="match status" value="1"/>
</dbReference>
<comment type="pathway">
    <text evidence="1 9">Glycan biosynthesis; sucrose metabolism.</text>
</comment>
<feature type="domain" description="Glycosyl hydrolase family 32 C-terminal" evidence="11">
    <location>
        <begin position="339"/>
        <end position="481"/>
    </location>
</feature>
<evidence type="ECO:0000259" key="11">
    <source>
        <dbReference type="Pfam" id="PF08244"/>
    </source>
</evidence>
<keyword evidence="5 8" id="KW-0378">Hydrolase</keyword>
<evidence type="ECO:0000256" key="9">
    <source>
        <dbReference type="RuleBase" id="RU365015"/>
    </source>
</evidence>
<evidence type="ECO:0000256" key="4">
    <source>
        <dbReference type="ARBA" id="ARBA00019623"/>
    </source>
</evidence>
<dbReference type="InterPro" id="IPR013148">
    <property type="entry name" value="Glyco_hydro_32_N"/>
</dbReference>
<dbReference type="PATRIC" id="fig|1133569.4.peg.1097"/>
<dbReference type="InterPro" id="IPR013320">
    <property type="entry name" value="ConA-like_dom_sf"/>
</dbReference>